<dbReference type="AlphaFoldDB" id="A0A3N0CLP1"/>
<feature type="transmembrane region" description="Helical" evidence="1">
    <location>
        <begin position="169"/>
        <end position="188"/>
    </location>
</feature>
<evidence type="ECO:0000313" key="3">
    <source>
        <dbReference type="Proteomes" id="UP000267128"/>
    </source>
</evidence>
<sequence>MDAADPVRGRGSAAAAWFVAHDGPVVLIVTVVLTALLTVGADGLLPVPGTERALPVWQLMPALFALVTSQAAINGLPAQHATSQVYAARAAWCVTVAATAGACVHVVDLVSGLPALAPATMIMVVGAFGLSSVIGRGAVVLGAAAMVHIVVNVRRYGDTGNPWRFDQGLVAVVVGSLIALGFVGYVRWGSNRLRPRHPAVTRYPYRCPHG</sequence>
<organism evidence="2 3">
    <name type="scientific">Nocardioides marmoriginsengisoli</name>
    <dbReference type="NCBI Taxonomy" id="661483"/>
    <lineage>
        <taxon>Bacteria</taxon>
        <taxon>Bacillati</taxon>
        <taxon>Actinomycetota</taxon>
        <taxon>Actinomycetes</taxon>
        <taxon>Propionibacteriales</taxon>
        <taxon>Nocardioidaceae</taxon>
        <taxon>Nocardioides</taxon>
    </lineage>
</organism>
<feature type="transmembrane region" description="Helical" evidence="1">
    <location>
        <begin position="56"/>
        <end position="74"/>
    </location>
</feature>
<name>A0A3N0CLP1_9ACTN</name>
<reference evidence="2 3" key="1">
    <citation type="submission" date="2018-11" db="EMBL/GenBank/DDBJ databases">
        <authorList>
            <person name="Li F."/>
        </authorList>
    </citation>
    <scope>NUCLEOTIDE SEQUENCE [LARGE SCALE GENOMIC DNA]</scope>
    <source>
        <strain evidence="2 3">Gsoil 097</strain>
    </source>
</reference>
<keyword evidence="3" id="KW-1185">Reference proteome</keyword>
<feature type="transmembrane region" description="Helical" evidence="1">
    <location>
        <begin position="86"/>
        <end position="107"/>
    </location>
</feature>
<dbReference type="EMBL" id="RJSE01000005">
    <property type="protein sequence ID" value="RNL64330.1"/>
    <property type="molecule type" value="Genomic_DNA"/>
</dbReference>
<evidence type="ECO:0000256" key="1">
    <source>
        <dbReference type="SAM" id="Phobius"/>
    </source>
</evidence>
<comment type="caution">
    <text evidence="2">The sequence shown here is derived from an EMBL/GenBank/DDBJ whole genome shotgun (WGS) entry which is preliminary data.</text>
</comment>
<keyword evidence="1" id="KW-1133">Transmembrane helix</keyword>
<proteinExistence type="predicted"/>
<accession>A0A3N0CLP1</accession>
<protein>
    <submittedName>
        <fullName evidence="2">Uncharacterized protein</fullName>
    </submittedName>
</protein>
<feature type="transmembrane region" description="Helical" evidence="1">
    <location>
        <begin position="12"/>
        <end position="36"/>
    </location>
</feature>
<dbReference type="RefSeq" id="WP_123226906.1">
    <property type="nucleotide sequence ID" value="NZ_RJSE01000005.1"/>
</dbReference>
<gene>
    <name evidence="2" type="ORF">EFK50_07325</name>
</gene>
<dbReference type="Proteomes" id="UP000267128">
    <property type="component" value="Unassembled WGS sequence"/>
</dbReference>
<keyword evidence="1" id="KW-0472">Membrane</keyword>
<keyword evidence="1" id="KW-0812">Transmembrane</keyword>
<evidence type="ECO:0000313" key="2">
    <source>
        <dbReference type="EMBL" id="RNL64330.1"/>
    </source>
</evidence>